<dbReference type="SUPFAM" id="SSF52058">
    <property type="entry name" value="L domain-like"/>
    <property type="match status" value="1"/>
</dbReference>
<protein>
    <submittedName>
        <fullName evidence="9">Late blight resistance proteinR1A-10</fullName>
    </submittedName>
</protein>
<keyword evidence="3" id="KW-0677">Repeat</keyword>
<accession>A0AAE1Z2W9</accession>
<dbReference type="EMBL" id="JACGWO010000001">
    <property type="protein sequence ID" value="KAK4441012.1"/>
    <property type="molecule type" value="Genomic_DNA"/>
</dbReference>
<comment type="caution">
    <text evidence="9">The sequence shown here is derived from an EMBL/GenBank/DDBJ whole genome shotgun (WGS) entry which is preliminary data.</text>
</comment>
<dbReference type="Pfam" id="PF23559">
    <property type="entry name" value="WHD_DRP"/>
    <property type="match status" value="1"/>
</dbReference>
<evidence type="ECO:0000256" key="2">
    <source>
        <dbReference type="ARBA" id="ARBA00022614"/>
    </source>
</evidence>
<dbReference type="InterPro" id="IPR058922">
    <property type="entry name" value="WHD_DRP"/>
</dbReference>
<reference evidence="9" key="2">
    <citation type="journal article" date="2024" name="Plant">
        <title>Genomic evolution and insights into agronomic trait innovations of Sesamum species.</title>
        <authorList>
            <person name="Miao H."/>
            <person name="Wang L."/>
            <person name="Qu L."/>
            <person name="Liu H."/>
            <person name="Sun Y."/>
            <person name="Le M."/>
            <person name="Wang Q."/>
            <person name="Wei S."/>
            <person name="Zheng Y."/>
            <person name="Lin W."/>
            <person name="Duan Y."/>
            <person name="Cao H."/>
            <person name="Xiong S."/>
            <person name="Wang X."/>
            <person name="Wei L."/>
            <person name="Li C."/>
            <person name="Ma Q."/>
            <person name="Ju M."/>
            <person name="Zhao R."/>
            <person name="Li G."/>
            <person name="Mu C."/>
            <person name="Tian Q."/>
            <person name="Mei H."/>
            <person name="Zhang T."/>
            <person name="Gao T."/>
            <person name="Zhang H."/>
        </authorList>
    </citation>
    <scope>NUCLEOTIDE SEQUENCE</scope>
    <source>
        <strain evidence="9">3651</strain>
    </source>
</reference>
<keyword evidence="4" id="KW-0547">Nucleotide-binding</keyword>
<dbReference type="Gene3D" id="1.10.10.10">
    <property type="entry name" value="Winged helix-like DNA-binding domain superfamily/Winged helix DNA-binding domain"/>
    <property type="match status" value="1"/>
</dbReference>
<dbReference type="GO" id="GO:0006952">
    <property type="term" value="P:defense response"/>
    <property type="evidence" value="ECO:0007669"/>
    <property type="project" value="UniProtKB-KW"/>
</dbReference>
<dbReference type="SUPFAM" id="SSF52540">
    <property type="entry name" value="P-loop containing nucleoside triphosphate hydrolases"/>
    <property type="match status" value="1"/>
</dbReference>
<dbReference type="FunFam" id="1.10.10.10:FF:000322">
    <property type="entry name" value="Probable disease resistance protein At1g63360"/>
    <property type="match status" value="1"/>
</dbReference>
<evidence type="ECO:0000256" key="5">
    <source>
        <dbReference type="ARBA" id="ARBA00022821"/>
    </source>
</evidence>
<dbReference type="GO" id="GO:0005524">
    <property type="term" value="F:ATP binding"/>
    <property type="evidence" value="ECO:0007669"/>
    <property type="project" value="UniProtKB-KW"/>
</dbReference>
<dbReference type="Pfam" id="PF00931">
    <property type="entry name" value="NB-ARC"/>
    <property type="match status" value="1"/>
</dbReference>
<evidence type="ECO:0000256" key="1">
    <source>
        <dbReference type="ARBA" id="ARBA00008894"/>
    </source>
</evidence>
<dbReference type="PANTHER" id="PTHR15140">
    <property type="entry name" value="TUBULIN-SPECIFIC CHAPERONE E"/>
    <property type="match status" value="1"/>
</dbReference>
<evidence type="ECO:0000256" key="4">
    <source>
        <dbReference type="ARBA" id="ARBA00022741"/>
    </source>
</evidence>
<sequence length="614" mass="70197">MDDVWSNKAWDDFKQFFPNNGNGSRVVVTTRLSNVAVSVGSQDPYSMNLLDEENCWNLLCEKVFGQGGCPYPELEQIGKDIAKGCRGLPLAVVVIGGLLAKSNMTRVYWESVAENVNSFANSEDNEYCLKVLYLTYNNLPIHLKPCFLYMRVFPEDKMIKASKLIRLWVAEEFIKPARDKTLEEVAEAYLKDLIHMNLIFIRGHKPGGKIKFVGIHDLLRDLCLRESNRENFICISRVQRIYRIKEDKSKCYLCHNGGFSINERIDVTEIHVGLKSISPATVLVCKACKSMYPHLIRLRWVKVFGRPGGKLLQHTKLRYISFGRSSENISYEKATLSPFTLSLLWNLQSLYIKSNIVRPKKVLPSEIWMMPQLRHIHISWAALPDPMNAQDTTIVLDNLQTLSKIPDFKCTKEVVERIPNLKELKLDYSAKEEWSYYSLHNLAGLQKLESLSIGFALAEASESLTSLLGSITFPTSLKQLVLIGCAIPWEDMSIIGSLPNLEVLKLYWLAFFGDEWNPVEGEFLRLKALSLRACEPEWWRAEDIHFPSLEALTLEFSGVLKEIPSSIGDIATLKLIRLRYCNEHIEDSAKQILEEQRSNGNESLQLVICHRDRF</sequence>
<evidence type="ECO:0000256" key="3">
    <source>
        <dbReference type="ARBA" id="ARBA00022737"/>
    </source>
</evidence>
<keyword evidence="5" id="KW-0611">Plant defense</keyword>
<evidence type="ECO:0000259" key="8">
    <source>
        <dbReference type="Pfam" id="PF23559"/>
    </source>
</evidence>
<dbReference type="Gene3D" id="3.40.50.300">
    <property type="entry name" value="P-loop containing nucleotide triphosphate hydrolases"/>
    <property type="match status" value="1"/>
</dbReference>
<dbReference type="GO" id="GO:0043531">
    <property type="term" value="F:ADP binding"/>
    <property type="evidence" value="ECO:0007669"/>
    <property type="project" value="InterPro"/>
</dbReference>
<dbReference type="InterPro" id="IPR036388">
    <property type="entry name" value="WH-like_DNA-bd_sf"/>
</dbReference>
<organism evidence="9 10">
    <name type="scientific">Sesamum alatum</name>
    <dbReference type="NCBI Taxonomy" id="300844"/>
    <lineage>
        <taxon>Eukaryota</taxon>
        <taxon>Viridiplantae</taxon>
        <taxon>Streptophyta</taxon>
        <taxon>Embryophyta</taxon>
        <taxon>Tracheophyta</taxon>
        <taxon>Spermatophyta</taxon>
        <taxon>Magnoliopsida</taxon>
        <taxon>eudicotyledons</taxon>
        <taxon>Gunneridae</taxon>
        <taxon>Pentapetalae</taxon>
        <taxon>asterids</taxon>
        <taxon>lamiids</taxon>
        <taxon>Lamiales</taxon>
        <taxon>Pedaliaceae</taxon>
        <taxon>Sesamum</taxon>
    </lineage>
</organism>
<evidence type="ECO:0000313" key="10">
    <source>
        <dbReference type="Proteomes" id="UP001293254"/>
    </source>
</evidence>
<feature type="domain" description="Disease resistance protein winged helix" evidence="8">
    <location>
        <begin position="152"/>
        <end position="223"/>
    </location>
</feature>
<name>A0AAE1Z2W9_9LAMI</name>
<keyword evidence="6" id="KW-0067">ATP-binding</keyword>
<dbReference type="AlphaFoldDB" id="A0AAE1Z2W9"/>
<dbReference type="InterPro" id="IPR032675">
    <property type="entry name" value="LRR_dom_sf"/>
</dbReference>
<evidence type="ECO:0000256" key="6">
    <source>
        <dbReference type="ARBA" id="ARBA00022840"/>
    </source>
</evidence>
<reference evidence="9" key="1">
    <citation type="submission" date="2020-06" db="EMBL/GenBank/DDBJ databases">
        <authorList>
            <person name="Li T."/>
            <person name="Hu X."/>
            <person name="Zhang T."/>
            <person name="Song X."/>
            <person name="Zhang H."/>
            <person name="Dai N."/>
            <person name="Sheng W."/>
            <person name="Hou X."/>
            <person name="Wei L."/>
        </authorList>
    </citation>
    <scope>NUCLEOTIDE SEQUENCE</scope>
    <source>
        <strain evidence="9">3651</strain>
        <tissue evidence="9">Leaf</tissue>
    </source>
</reference>
<keyword evidence="2" id="KW-0433">Leucine-rich repeat</keyword>
<comment type="similarity">
    <text evidence="1">Belongs to the disease resistance NB-LRR family.</text>
</comment>
<gene>
    <name evidence="9" type="ORF">Salat_0436100</name>
</gene>
<evidence type="ECO:0000313" key="9">
    <source>
        <dbReference type="EMBL" id="KAK4441012.1"/>
    </source>
</evidence>
<dbReference type="Proteomes" id="UP001293254">
    <property type="component" value="Unassembled WGS sequence"/>
</dbReference>
<dbReference type="PANTHER" id="PTHR15140:SF33">
    <property type="entry name" value="LATE BLIGHT RESISTANCE PROTEIN HOMOLOG R1A-3 ISOFORM X1"/>
    <property type="match status" value="1"/>
</dbReference>
<dbReference type="InterPro" id="IPR002182">
    <property type="entry name" value="NB-ARC"/>
</dbReference>
<dbReference type="Gene3D" id="1.10.8.430">
    <property type="entry name" value="Helical domain of apoptotic protease-activating factors"/>
    <property type="match status" value="1"/>
</dbReference>
<evidence type="ECO:0000259" key="7">
    <source>
        <dbReference type="Pfam" id="PF00931"/>
    </source>
</evidence>
<keyword evidence="10" id="KW-1185">Reference proteome</keyword>
<dbReference type="InterPro" id="IPR027417">
    <property type="entry name" value="P-loop_NTPase"/>
</dbReference>
<proteinExistence type="inferred from homology"/>
<dbReference type="InterPro" id="IPR042197">
    <property type="entry name" value="Apaf_helical"/>
</dbReference>
<dbReference type="Gene3D" id="3.80.10.10">
    <property type="entry name" value="Ribonuclease Inhibitor"/>
    <property type="match status" value="1"/>
</dbReference>
<feature type="domain" description="NB-ARC" evidence="7">
    <location>
        <begin position="1"/>
        <end position="65"/>
    </location>
</feature>